<evidence type="ECO:0000313" key="2">
    <source>
        <dbReference type="EMBL" id="NFF87039.1"/>
    </source>
</evidence>
<sequence>MKGFIIDSTYKEDIIIDNNNINSTVPCNNIPNFLSNGSKVNLNDVSSSYISHYNKDNKYNPYNVVDYL</sequence>
<dbReference type="AlphaFoldDB" id="A0A0C2NUW9"/>
<comment type="caution">
    <text evidence="2">The sequence shown here is derived from an EMBL/GenBank/DDBJ whole genome shotgun (WGS) entry which is preliminary data.</text>
</comment>
<dbReference type="EMBL" id="SWOV01000006">
    <property type="protein sequence ID" value="NFF87039.1"/>
    <property type="molecule type" value="Genomic_DNA"/>
</dbReference>
<accession>A0A0C2NUW9</accession>
<proteinExistence type="predicted"/>
<evidence type="ECO:0000313" key="5">
    <source>
        <dbReference type="Proteomes" id="UP000472355"/>
    </source>
</evidence>
<evidence type="ECO:0000313" key="6">
    <source>
        <dbReference type="Proteomes" id="UP000473681"/>
    </source>
</evidence>
<dbReference type="OrthoDB" id="1929823at2"/>
<gene>
    <name evidence="1" type="ORF">EXM65_04485</name>
    <name evidence="2" type="ORF">FC774_03910</name>
    <name evidence="3" type="ORF">FDB51_09920</name>
    <name evidence="4" type="ORF">FDG31_09240</name>
</gene>
<dbReference type="RefSeq" id="WP_003373096.1">
    <property type="nucleotide sequence ID" value="NZ_CP010520.1"/>
</dbReference>
<dbReference type="Proteomes" id="UP000476820">
    <property type="component" value="Unassembled WGS sequence"/>
</dbReference>
<evidence type="ECO:0000313" key="8">
    <source>
        <dbReference type="Proteomes" id="UP000486903"/>
    </source>
</evidence>
<dbReference type="EMBL" id="SWVK01000012">
    <property type="protein sequence ID" value="NFN35432.1"/>
    <property type="molecule type" value="Genomic_DNA"/>
</dbReference>
<name>A0A0C2NUW9_CLOBO</name>
<evidence type="ECO:0000313" key="4">
    <source>
        <dbReference type="EMBL" id="NFV26355.1"/>
    </source>
</evidence>
<dbReference type="Proteomes" id="UP000473681">
    <property type="component" value="Unassembled WGS sequence"/>
</dbReference>
<dbReference type="EMBL" id="SGKU01000008">
    <property type="protein sequence ID" value="NFA41850.1"/>
    <property type="molecule type" value="Genomic_DNA"/>
</dbReference>
<dbReference type="Proteomes" id="UP000472355">
    <property type="component" value="Unassembled WGS sequence"/>
</dbReference>
<organism evidence="2 7">
    <name type="scientific">Clostridium botulinum</name>
    <dbReference type="NCBI Taxonomy" id="1491"/>
    <lineage>
        <taxon>Bacteria</taxon>
        <taxon>Bacillati</taxon>
        <taxon>Bacillota</taxon>
        <taxon>Clostridia</taxon>
        <taxon>Eubacteriales</taxon>
        <taxon>Clostridiaceae</taxon>
        <taxon>Clostridium</taxon>
    </lineage>
</organism>
<protein>
    <submittedName>
        <fullName evidence="2">Uncharacterized protein</fullName>
    </submittedName>
</protein>
<dbReference type="Proteomes" id="UP000486903">
    <property type="component" value="Unassembled WGS sequence"/>
</dbReference>
<evidence type="ECO:0000313" key="3">
    <source>
        <dbReference type="EMBL" id="NFN35432.1"/>
    </source>
</evidence>
<evidence type="ECO:0000313" key="1">
    <source>
        <dbReference type="EMBL" id="NFA41850.1"/>
    </source>
</evidence>
<reference evidence="6 7" key="2">
    <citation type="submission" date="2019-04" db="EMBL/GenBank/DDBJ databases">
        <title>Genome sequencing of Clostridium botulinum Groups I-IV and Clostridium butyricum.</title>
        <authorList>
            <person name="Brunt J."/>
            <person name="Van Vliet A.H.M."/>
            <person name="Stringer S.C."/>
            <person name="Carter A.T."/>
            <person name="Peck M.W."/>
        </authorList>
    </citation>
    <scope>NUCLEOTIDE SEQUENCE [LARGE SCALE GENOMIC DNA]</scope>
    <source>
        <strain evidence="2 7">1605</strain>
        <strain evidence="4 8">BL81</strain>
        <strain evidence="3 6">CB-K-33E</strain>
    </source>
</reference>
<evidence type="ECO:0000313" key="7">
    <source>
        <dbReference type="Proteomes" id="UP000476820"/>
    </source>
</evidence>
<reference evidence="1 5" key="1">
    <citation type="submission" date="2019-02" db="EMBL/GenBank/DDBJ databases">
        <title>Genome sequencing of Clostridium botulinum clinical isolates.</title>
        <authorList>
            <person name="Brunt J."/>
            <person name="Van Vliet A.H.M."/>
            <person name="Stringer S.C."/>
            <person name="Grant K.A."/>
            <person name="Carter A.C."/>
            <person name="Peck M.W."/>
        </authorList>
    </citation>
    <scope>NUCLEOTIDE SEQUENCE [LARGE SCALE GENOMIC DNA]</scope>
    <source>
        <strain evidence="1 5">H113700579</strain>
    </source>
</reference>
<dbReference type="EMBL" id="SXFB01000005">
    <property type="protein sequence ID" value="NFV26355.1"/>
    <property type="molecule type" value="Genomic_DNA"/>
</dbReference>